<dbReference type="EMBL" id="QAOH01000003">
    <property type="protein sequence ID" value="PTQ74926.1"/>
    <property type="molecule type" value="Genomic_DNA"/>
</dbReference>
<protein>
    <submittedName>
        <fullName evidence="1">Uncharacterized protein</fullName>
    </submittedName>
</protein>
<organism evidence="1 2">
    <name type="scientific">Celeribacter persicus</name>
    <dbReference type="NCBI Taxonomy" id="1651082"/>
    <lineage>
        <taxon>Bacteria</taxon>
        <taxon>Pseudomonadati</taxon>
        <taxon>Pseudomonadota</taxon>
        <taxon>Alphaproteobacteria</taxon>
        <taxon>Rhodobacterales</taxon>
        <taxon>Roseobacteraceae</taxon>
        <taxon>Celeribacter</taxon>
    </lineage>
</organism>
<name>A0A2T5HTS0_9RHOB</name>
<dbReference type="Proteomes" id="UP000244077">
    <property type="component" value="Unassembled WGS sequence"/>
</dbReference>
<gene>
    <name evidence="1" type="ORF">C8N42_103217</name>
</gene>
<sequence>MVMPKAASVMLSKPRSTSVTDADFEMTDNGFFPGFGILK</sequence>
<evidence type="ECO:0000313" key="1">
    <source>
        <dbReference type="EMBL" id="PTQ74926.1"/>
    </source>
</evidence>
<dbReference type="AlphaFoldDB" id="A0A2T5HTS0"/>
<evidence type="ECO:0000313" key="2">
    <source>
        <dbReference type="Proteomes" id="UP000244077"/>
    </source>
</evidence>
<accession>A0A2T5HTS0</accession>
<proteinExistence type="predicted"/>
<comment type="caution">
    <text evidence="1">The sequence shown here is derived from an EMBL/GenBank/DDBJ whole genome shotgun (WGS) entry which is preliminary data.</text>
</comment>
<keyword evidence="2" id="KW-1185">Reference proteome</keyword>
<reference evidence="1 2" key="1">
    <citation type="submission" date="2018-04" db="EMBL/GenBank/DDBJ databases">
        <title>Genomic Encyclopedia of Archaeal and Bacterial Type Strains, Phase II (KMG-II): from individual species to whole genera.</title>
        <authorList>
            <person name="Goeker M."/>
        </authorList>
    </citation>
    <scope>NUCLEOTIDE SEQUENCE [LARGE SCALE GENOMIC DNA]</scope>
    <source>
        <strain evidence="1 2">DSM 100434</strain>
    </source>
</reference>